<sequence length="281" mass="29496">MPLLPITAPRAPQAPLCLPTDLPRGTRRVVVMVHGYKYTPLMPAHCPHAKIFAPAAWPEGLGLGGPDVLALGFGWHARGRLRDVHGHALARGGQLATLIAGLRQAGRPVQLVAHSLGATLALAALPYLQAGDVDRILLLSGAAHRDMAQHALRSPAGLAAHCIQITSAQNAIFERLFTLAVPGAGGIGGGIGCANSTRVMIDCARSRARLAALGYPIAAPARTVCHWSSYTREGVMALNRALLSGALDPDSLPRAALAPPRQTRKSWPSTLRKAASHEPAH</sequence>
<dbReference type="Gene3D" id="3.40.50.1820">
    <property type="entry name" value="alpha/beta hydrolase"/>
    <property type="match status" value="1"/>
</dbReference>
<dbReference type="EMBL" id="CP073581">
    <property type="protein sequence ID" value="QUJ77172.1"/>
    <property type="molecule type" value="Genomic_DNA"/>
</dbReference>
<dbReference type="KEGG" id="sual:KDD17_03870"/>
<dbReference type="InterPro" id="IPR029058">
    <property type="entry name" value="AB_hydrolase_fold"/>
</dbReference>
<organism evidence="2 3">
    <name type="scientific">Sulfitobacter albidus</name>
    <dbReference type="NCBI Taxonomy" id="2829501"/>
    <lineage>
        <taxon>Bacteria</taxon>
        <taxon>Pseudomonadati</taxon>
        <taxon>Pseudomonadota</taxon>
        <taxon>Alphaproteobacteria</taxon>
        <taxon>Rhodobacterales</taxon>
        <taxon>Roseobacteraceae</taxon>
        <taxon>Sulfitobacter</taxon>
    </lineage>
</organism>
<dbReference type="GO" id="GO:0016787">
    <property type="term" value="F:hydrolase activity"/>
    <property type="evidence" value="ECO:0007669"/>
    <property type="project" value="UniProtKB-KW"/>
</dbReference>
<reference evidence="2" key="1">
    <citation type="submission" date="2021-04" db="EMBL/GenBank/DDBJ databases">
        <title>Complete genome sequence for Sulfitobacter sp. strain JK7-1.</title>
        <authorList>
            <person name="Park S.-J."/>
        </authorList>
    </citation>
    <scope>NUCLEOTIDE SEQUENCE</scope>
    <source>
        <strain evidence="2">JK7-1</strain>
    </source>
</reference>
<accession>A0A975JF43</accession>
<evidence type="ECO:0000256" key="1">
    <source>
        <dbReference type="SAM" id="MobiDB-lite"/>
    </source>
</evidence>
<dbReference type="RefSeq" id="WP_212705367.1">
    <property type="nucleotide sequence ID" value="NZ_CP073581.1"/>
</dbReference>
<evidence type="ECO:0000313" key="3">
    <source>
        <dbReference type="Proteomes" id="UP000683291"/>
    </source>
</evidence>
<name>A0A975JF43_9RHOB</name>
<dbReference type="InterPro" id="IPR010662">
    <property type="entry name" value="RBBP9/YdeN"/>
</dbReference>
<dbReference type="AlphaFoldDB" id="A0A975JF43"/>
<evidence type="ECO:0000313" key="2">
    <source>
        <dbReference type="EMBL" id="QUJ77172.1"/>
    </source>
</evidence>
<dbReference type="SUPFAM" id="SSF53474">
    <property type="entry name" value="alpha/beta-Hydrolases"/>
    <property type="match status" value="1"/>
</dbReference>
<feature type="region of interest" description="Disordered" evidence="1">
    <location>
        <begin position="253"/>
        <end position="281"/>
    </location>
</feature>
<proteinExistence type="predicted"/>
<dbReference type="Proteomes" id="UP000683291">
    <property type="component" value="Chromosome 1"/>
</dbReference>
<gene>
    <name evidence="2" type="ORF">KDD17_03870</name>
</gene>
<dbReference type="Pfam" id="PF06821">
    <property type="entry name" value="Ser_hydrolase"/>
    <property type="match status" value="1"/>
</dbReference>
<keyword evidence="3" id="KW-1185">Reference proteome</keyword>
<keyword evidence="2" id="KW-0378">Hydrolase</keyword>
<protein>
    <submittedName>
        <fullName evidence="2">Alpha/beta hydrolase</fullName>
    </submittedName>
</protein>